<comment type="caution">
    <text evidence="2">The sequence shown here is derived from an EMBL/GenBank/DDBJ whole genome shotgun (WGS) entry which is preliminary data.</text>
</comment>
<dbReference type="GO" id="GO:0008195">
    <property type="term" value="F:phosphatidate phosphatase activity"/>
    <property type="evidence" value="ECO:0007669"/>
    <property type="project" value="InterPro"/>
</dbReference>
<sequence>MKKPHLLPQLILKYEEKIHIQGQVIWMKPKYLNLKKSTNPIYNIKLVYRYFSQKPTKNKKIIIEFNGIQKETLIDQNGFFHTEFECGVTKDISDLNITYSLDDNTPIIVPEVSNSFVYDLNSYDDHAVISDIDDTILVSHSTRVRKRFKHLFLKNPHHRRPVNDMAALYDKLTEDNSMIFYISNSEMNLFLLISTFITKHDFPKGPLFLNEYKVVKQFFKRKDKNRDHDFHKFRSIMFVMNLMKDTKFILVGDNSQHDPEIYHEIANKYPDRVKAILIRKYNQKSKRSDELKSLKEDLTDLNIPLIIGKDGAELWTKYESQIHTVS</sequence>
<name>A0A848JBX9_9BACT</name>
<accession>A0A848JBX9</accession>
<dbReference type="RefSeq" id="WP_169684878.1">
    <property type="nucleotide sequence ID" value="NZ_JABBNU010000013.1"/>
</dbReference>
<dbReference type="PANTHER" id="PTHR28208">
    <property type="entry name" value="PHOSPHATIDATE PHOSPHATASE APP1"/>
    <property type="match status" value="1"/>
</dbReference>
<dbReference type="EMBL" id="JABBNU010000013">
    <property type="protein sequence ID" value="NMM50512.1"/>
    <property type="molecule type" value="Genomic_DNA"/>
</dbReference>
<proteinExistence type="predicted"/>
<keyword evidence="3" id="KW-1185">Reference proteome</keyword>
<gene>
    <name evidence="2" type="ORF">HH304_19030</name>
</gene>
<reference evidence="2 3" key="1">
    <citation type="submission" date="2020-04" db="EMBL/GenBank/DDBJ databases">
        <title>Flammeovirgaceae bacterium KN852 isolated from deep sea.</title>
        <authorList>
            <person name="Zhang D.-C."/>
        </authorList>
    </citation>
    <scope>NUCLEOTIDE SEQUENCE [LARGE SCALE GENOMIC DNA]</scope>
    <source>
        <strain evidence="2 3">KN852</strain>
    </source>
</reference>
<dbReference type="InterPro" id="IPR052935">
    <property type="entry name" value="Mg2+_PAP"/>
</dbReference>
<evidence type="ECO:0000259" key="1">
    <source>
        <dbReference type="Pfam" id="PF09949"/>
    </source>
</evidence>
<protein>
    <submittedName>
        <fullName evidence="2">DUF2183 domain-containing protein</fullName>
    </submittedName>
</protein>
<dbReference type="InterPro" id="IPR019236">
    <property type="entry name" value="APP1_cat"/>
</dbReference>
<dbReference type="PANTHER" id="PTHR28208:SF3">
    <property type="entry name" value="PHOSPHATIDATE PHOSPHATASE APP1"/>
    <property type="match status" value="1"/>
</dbReference>
<evidence type="ECO:0000313" key="3">
    <source>
        <dbReference type="Proteomes" id="UP000559010"/>
    </source>
</evidence>
<organism evidence="2 3">
    <name type="scientific">Marinigracilibium pacificum</name>
    <dbReference type="NCBI Taxonomy" id="2729599"/>
    <lineage>
        <taxon>Bacteria</taxon>
        <taxon>Pseudomonadati</taxon>
        <taxon>Bacteroidota</taxon>
        <taxon>Cytophagia</taxon>
        <taxon>Cytophagales</taxon>
        <taxon>Flammeovirgaceae</taxon>
        <taxon>Marinigracilibium</taxon>
    </lineage>
</organism>
<dbReference type="AlphaFoldDB" id="A0A848JBX9"/>
<feature type="domain" description="Phosphatidate phosphatase APP1 catalytic" evidence="1">
    <location>
        <begin position="127"/>
        <end position="280"/>
    </location>
</feature>
<dbReference type="Proteomes" id="UP000559010">
    <property type="component" value="Unassembled WGS sequence"/>
</dbReference>
<evidence type="ECO:0000313" key="2">
    <source>
        <dbReference type="EMBL" id="NMM50512.1"/>
    </source>
</evidence>
<dbReference type="Pfam" id="PF09949">
    <property type="entry name" value="APP1_cat"/>
    <property type="match status" value="1"/>
</dbReference>